<evidence type="ECO:0000256" key="14">
    <source>
        <dbReference type="SAM" id="SignalP"/>
    </source>
</evidence>
<feature type="domain" description="Fibronectin type-III" evidence="15">
    <location>
        <begin position="446"/>
        <end position="551"/>
    </location>
</feature>
<feature type="region of interest" description="Disordered" evidence="13">
    <location>
        <begin position="884"/>
        <end position="946"/>
    </location>
</feature>
<dbReference type="SMART" id="SM00060">
    <property type="entry name" value="FN3"/>
    <property type="match status" value="6"/>
</dbReference>
<keyword evidence="5" id="KW-0812">Transmembrane</keyword>
<evidence type="ECO:0000259" key="15">
    <source>
        <dbReference type="PROSITE" id="PS50853"/>
    </source>
</evidence>
<dbReference type="PROSITE" id="PS01353">
    <property type="entry name" value="HEMATOPO_REC_L_F2"/>
    <property type="match status" value="1"/>
</dbReference>
<dbReference type="PANTHER" id="PTHR23036">
    <property type="entry name" value="CYTOKINE RECEPTOR"/>
    <property type="match status" value="1"/>
</dbReference>
<evidence type="ECO:0000256" key="5">
    <source>
        <dbReference type="ARBA" id="ARBA00022692"/>
    </source>
</evidence>
<feature type="compositionally biased region" description="Basic and acidic residues" evidence="13">
    <location>
        <begin position="972"/>
        <end position="991"/>
    </location>
</feature>
<keyword evidence="7" id="KW-0677">Repeat</keyword>
<proteinExistence type="inferred from homology"/>
<evidence type="ECO:0000256" key="7">
    <source>
        <dbReference type="ARBA" id="ARBA00022737"/>
    </source>
</evidence>
<dbReference type="InterPro" id="IPR036116">
    <property type="entry name" value="FN3_sf"/>
</dbReference>
<keyword evidence="12" id="KW-0325">Glycoprotein</keyword>
<dbReference type="GO" id="GO:0043235">
    <property type="term" value="C:receptor complex"/>
    <property type="evidence" value="ECO:0007669"/>
    <property type="project" value="TreeGrafter"/>
</dbReference>
<gene>
    <name evidence="17" type="primary">LOC109475267</name>
</gene>
<evidence type="ECO:0000256" key="6">
    <source>
        <dbReference type="ARBA" id="ARBA00022729"/>
    </source>
</evidence>
<dbReference type="RefSeq" id="XP_019631425.1">
    <property type="nucleotide sequence ID" value="XM_019775866.1"/>
</dbReference>
<feature type="compositionally biased region" description="Basic and acidic residues" evidence="13">
    <location>
        <begin position="915"/>
        <end position="927"/>
    </location>
</feature>
<dbReference type="PROSITE" id="PS50853">
    <property type="entry name" value="FN3"/>
    <property type="match status" value="5"/>
</dbReference>
<feature type="compositionally biased region" description="Low complexity" evidence="13">
    <location>
        <begin position="884"/>
        <end position="895"/>
    </location>
</feature>
<keyword evidence="4" id="KW-0597">Phosphoprotein</keyword>
<comment type="similarity">
    <text evidence="2">Belongs to the type I cytokine receptor family. Type 2 subfamily.</text>
</comment>
<dbReference type="SUPFAM" id="SSF49265">
    <property type="entry name" value="Fibronectin type III"/>
    <property type="match status" value="5"/>
</dbReference>
<dbReference type="Proteomes" id="UP000515135">
    <property type="component" value="Unplaced"/>
</dbReference>
<dbReference type="InterPro" id="IPR050379">
    <property type="entry name" value="Type-I_Cytokine_Rcpt"/>
</dbReference>
<dbReference type="AlphaFoldDB" id="A0A6P4YPJ6"/>
<feature type="domain" description="Fibronectin type-III" evidence="15">
    <location>
        <begin position="344"/>
        <end position="441"/>
    </location>
</feature>
<dbReference type="CDD" id="cd00063">
    <property type="entry name" value="FN3"/>
    <property type="match status" value="6"/>
</dbReference>
<dbReference type="InterPro" id="IPR003961">
    <property type="entry name" value="FN3_dom"/>
</dbReference>
<accession>A0A6P4YPJ6</accession>
<feature type="chain" id="PRO_5028408937" evidence="14">
    <location>
        <begin position="28"/>
        <end position="1037"/>
    </location>
</feature>
<dbReference type="InterPro" id="IPR013783">
    <property type="entry name" value="Ig-like_fold"/>
</dbReference>
<keyword evidence="11" id="KW-0675">Receptor</keyword>
<evidence type="ECO:0000313" key="16">
    <source>
        <dbReference type="Proteomes" id="UP000515135"/>
    </source>
</evidence>
<dbReference type="GO" id="GO:0019955">
    <property type="term" value="F:cytokine binding"/>
    <property type="evidence" value="ECO:0007669"/>
    <property type="project" value="TreeGrafter"/>
</dbReference>
<organism evidence="16 17">
    <name type="scientific">Branchiostoma belcheri</name>
    <name type="common">Amphioxus</name>
    <dbReference type="NCBI Taxonomy" id="7741"/>
    <lineage>
        <taxon>Eukaryota</taxon>
        <taxon>Metazoa</taxon>
        <taxon>Chordata</taxon>
        <taxon>Cephalochordata</taxon>
        <taxon>Leptocardii</taxon>
        <taxon>Amphioxiformes</taxon>
        <taxon>Branchiostomatidae</taxon>
        <taxon>Branchiostoma</taxon>
    </lineage>
</organism>
<evidence type="ECO:0000256" key="13">
    <source>
        <dbReference type="SAM" id="MobiDB-lite"/>
    </source>
</evidence>
<evidence type="ECO:0000256" key="8">
    <source>
        <dbReference type="ARBA" id="ARBA00022989"/>
    </source>
</evidence>
<dbReference type="InterPro" id="IPR003529">
    <property type="entry name" value="Hematopoietin_rcpt_Gp130_CS"/>
</dbReference>
<dbReference type="GO" id="GO:0004896">
    <property type="term" value="F:cytokine receptor activity"/>
    <property type="evidence" value="ECO:0007669"/>
    <property type="project" value="InterPro"/>
</dbReference>
<sequence>MGSQWRSGVALALFPMVLFLHMGLSSAQFDSADFGLECTVCNEAHSGSAITCTWRNQPNQTYSALFKLSKKAQDRCPNETEWQSCNLTSENSCQIPFHDCADPFHDTYYVMVNSSSMLFQTINFIKPDIVKPDPPENLRVASVSSRGVTVEWDMPRCAELLFTSYICAIEYVSLRDNSTREKEVMIELQNPQYETLGDLVPHTRYLVHIQCRQVIGELWSEYSPYMEVQTNQSAPSSPPVVRTPAVSWRDYRLGLRNMTLRWESLDPEKWNSEILGGYLVNVTDPRTGETVIYNITASGVDLYTLTLGNLQMSDYLVKVVAYNNKGLSPPRVIQLQDISRRPDQPRNVVATVTSEGDVLLSWQPPAAIGGIKDYFVTWCEVERDRRCAGEGNVTSVPGTQLTVTLRDGWMPYSRYRFIVKAATTAGKGEPSSTVYLYTVEGVPSSPPQNVTVQADTSTSLLVSWKPPPLQDRRGVITTYRVYYYVTPTISGQQMAADAVFVSVNVTNDAQPVQFSLPGLTPFTDYTVRVSALTSRGEGVKTDPVSARTEQAAPSDAPSNVQLIKATVNTLVISWTPPSQPNGIIQGYTIHYGDSSQQVGNQTKVVLEGLEGDMRFPVRVQACTGALETPCGPLSPVENFFTKVGEPGVPMNLRVSFDEYTERLHVVWDPPVPRNARVITYLLTYGQENDDLVYRQETTQTEWLVDKSKVYCRRGWSYFFRVEARPKGRYDLFGESSGTVYFNCNDFPNAYLSIQHEPVSLTEATIAGVIAVLVLFGICLAVSGPKLHKRFKEMKGQRSQLPGAKNYYCEEGTYYSVPGDSFFTSDAHHMYNPYVISDSGVDKETVDDISQLKKLGRQWSHDSAIGLDSSEGSIVVDVPGKSAHYSTASSSSGCSDGSEESLLPHKDETGNGDATDAEKGDVVWEKRGRTASTNTTSSHGSSEHGSEVAEYSKVAAVGGKFRDLNINYVPKKVEKEEEKKEEGPKSRGRDEMVDLDPSKLISVHSPIDLSPDQIKHRLIDPDKIVYIAKEPGRAEAEV</sequence>
<evidence type="ECO:0000256" key="2">
    <source>
        <dbReference type="ARBA" id="ARBA00008921"/>
    </source>
</evidence>
<feature type="domain" description="Fibronectin type-III" evidence="15">
    <location>
        <begin position="134"/>
        <end position="233"/>
    </location>
</feature>
<dbReference type="PANTHER" id="PTHR23036:SF151">
    <property type="entry name" value="FIBRONECTIN TYPE-III DOMAIN-CONTAINING PROTEIN"/>
    <property type="match status" value="1"/>
</dbReference>
<keyword evidence="16" id="KW-1185">Reference proteome</keyword>
<feature type="region of interest" description="Disordered" evidence="13">
    <location>
        <begin position="972"/>
        <end position="997"/>
    </location>
</feature>
<dbReference type="Pfam" id="PF00041">
    <property type="entry name" value="fn3"/>
    <property type="match status" value="3"/>
</dbReference>
<evidence type="ECO:0000256" key="12">
    <source>
        <dbReference type="ARBA" id="ARBA00023180"/>
    </source>
</evidence>
<keyword evidence="9" id="KW-0472">Membrane</keyword>
<keyword evidence="8" id="KW-1133">Transmembrane helix</keyword>
<dbReference type="FunFam" id="2.60.40.10:FF:000551">
    <property type="entry name" value="Protogenin A"/>
    <property type="match status" value="1"/>
</dbReference>
<evidence type="ECO:0000256" key="11">
    <source>
        <dbReference type="ARBA" id="ARBA00023170"/>
    </source>
</evidence>
<evidence type="ECO:0000256" key="1">
    <source>
        <dbReference type="ARBA" id="ARBA00004251"/>
    </source>
</evidence>
<name>A0A6P4YPJ6_BRABE</name>
<dbReference type="GeneID" id="109475267"/>
<evidence type="ECO:0000256" key="10">
    <source>
        <dbReference type="ARBA" id="ARBA00023157"/>
    </source>
</evidence>
<dbReference type="GO" id="GO:0009897">
    <property type="term" value="C:external side of plasma membrane"/>
    <property type="evidence" value="ECO:0007669"/>
    <property type="project" value="TreeGrafter"/>
</dbReference>
<feature type="signal peptide" evidence="14">
    <location>
        <begin position="1"/>
        <end position="27"/>
    </location>
</feature>
<dbReference type="Gene3D" id="2.60.40.10">
    <property type="entry name" value="Immunoglobulins"/>
    <property type="match status" value="6"/>
</dbReference>
<dbReference type="OrthoDB" id="10001713at2759"/>
<keyword evidence="3" id="KW-1003">Cell membrane</keyword>
<evidence type="ECO:0000313" key="17">
    <source>
        <dbReference type="RefSeq" id="XP_019631425.1"/>
    </source>
</evidence>
<feature type="domain" description="Fibronectin type-III" evidence="15">
    <location>
        <begin position="556"/>
        <end position="646"/>
    </location>
</feature>
<evidence type="ECO:0000256" key="4">
    <source>
        <dbReference type="ARBA" id="ARBA00022553"/>
    </source>
</evidence>
<keyword evidence="10" id="KW-1015">Disulfide bond</keyword>
<evidence type="ECO:0000256" key="3">
    <source>
        <dbReference type="ARBA" id="ARBA00022475"/>
    </source>
</evidence>
<reference evidence="17" key="1">
    <citation type="submission" date="2025-08" db="UniProtKB">
        <authorList>
            <consortium name="RefSeq"/>
        </authorList>
    </citation>
    <scope>IDENTIFICATION</scope>
    <source>
        <tissue evidence="17">Gonad</tissue>
    </source>
</reference>
<keyword evidence="6 14" id="KW-0732">Signal</keyword>
<protein>
    <submittedName>
        <fullName evidence="17">Receptor-type tyrosine-protein phosphatase delta-like isoform X2</fullName>
    </submittedName>
</protein>
<evidence type="ECO:0000256" key="9">
    <source>
        <dbReference type="ARBA" id="ARBA00023136"/>
    </source>
</evidence>
<feature type="domain" description="Fibronectin type-III" evidence="15">
    <location>
        <begin position="648"/>
        <end position="746"/>
    </location>
</feature>
<comment type="subcellular location">
    <subcellularLocation>
        <location evidence="1">Cell membrane</location>
        <topology evidence="1">Single-pass type I membrane protein</topology>
    </subcellularLocation>
</comment>